<evidence type="ECO:0000256" key="4">
    <source>
        <dbReference type="ARBA" id="ARBA00022692"/>
    </source>
</evidence>
<feature type="transmembrane region" description="Helical" evidence="9">
    <location>
        <begin position="375"/>
        <end position="397"/>
    </location>
</feature>
<feature type="transmembrane region" description="Helical" evidence="9">
    <location>
        <begin position="417"/>
        <end position="435"/>
    </location>
</feature>
<evidence type="ECO:0000256" key="3">
    <source>
        <dbReference type="ARBA" id="ARBA00022448"/>
    </source>
</evidence>
<feature type="compositionally biased region" description="Basic and acidic residues" evidence="8">
    <location>
        <begin position="215"/>
        <end position="225"/>
    </location>
</feature>
<feature type="compositionally biased region" description="Acidic residues" evidence="8">
    <location>
        <begin position="177"/>
        <end position="187"/>
    </location>
</feature>
<feature type="transmembrane region" description="Helical" evidence="9">
    <location>
        <begin position="652"/>
        <end position="672"/>
    </location>
</feature>
<comment type="subcellular location">
    <subcellularLocation>
        <location evidence="1">Membrane</location>
        <topology evidence="1">Multi-pass membrane protein</topology>
    </subcellularLocation>
</comment>
<dbReference type="Proteomes" id="UP001214603">
    <property type="component" value="Chromosome 4"/>
</dbReference>
<feature type="transmembrane region" description="Helical" evidence="9">
    <location>
        <begin position="561"/>
        <end position="583"/>
    </location>
</feature>
<dbReference type="PANTHER" id="PTHR22950:SF692">
    <property type="entry name" value="TRANSMEMBRANE AMINO ACID TRANSPORTER FAMILY PROTEIN"/>
    <property type="match status" value="1"/>
</dbReference>
<evidence type="ECO:0000256" key="9">
    <source>
        <dbReference type="SAM" id="Phobius"/>
    </source>
</evidence>
<dbReference type="EMBL" id="CP119937">
    <property type="protein sequence ID" value="WFD03584.1"/>
    <property type="molecule type" value="Genomic_DNA"/>
</dbReference>
<dbReference type="AlphaFoldDB" id="A0AAF0E333"/>
<accession>A0AAF0E333</accession>
<evidence type="ECO:0000256" key="1">
    <source>
        <dbReference type="ARBA" id="ARBA00004141"/>
    </source>
</evidence>
<feature type="region of interest" description="Disordered" evidence="8">
    <location>
        <begin position="1"/>
        <end position="30"/>
    </location>
</feature>
<reference evidence="11" key="1">
    <citation type="submission" date="2023-03" db="EMBL/GenBank/DDBJ databases">
        <title>Mating type loci evolution in Malassezia.</title>
        <authorList>
            <person name="Coelho M.A."/>
        </authorList>
    </citation>
    <scope>NUCLEOTIDE SEQUENCE</scope>
    <source>
        <strain evidence="11">CBS 7876</strain>
    </source>
</reference>
<keyword evidence="3" id="KW-0813">Transport</keyword>
<dbReference type="GO" id="GO:0015179">
    <property type="term" value="F:L-amino acid transmembrane transporter activity"/>
    <property type="evidence" value="ECO:0007669"/>
    <property type="project" value="TreeGrafter"/>
</dbReference>
<dbReference type="GO" id="GO:0005774">
    <property type="term" value="C:vacuolar membrane"/>
    <property type="evidence" value="ECO:0007669"/>
    <property type="project" value="TreeGrafter"/>
</dbReference>
<keyword evidence="7 9" id="KW-0472">Membrane</keyword>
<evidence type="ECO:0000256" key="7">
    <source>
        <dbReference type="ARBA" id="ARBA00023136"/>
    </source>
</evidence>
<feature type="compositionally biased region" description="Acidic residues" evidence="8">
    <location>
        <begin position="86"/>
        <end position="102"/>
    </location>
</feature>
<feature type="domain" description="Amino acid transporter transmembrane" evidence="10">
    <location>
        <begin position="296"/>
        <end position="730"/>
    </location>
</feature>
<feature type="compositionally biased region" description="Polar residues" evidence="8">
    <location>
        <begin position="76"/>
        <end position="85"/>
    </location>
</feature>
<feature type="region of interest" description="Disordered" evidence="8">
    <location>
        <begin position="159"/>
        <end position="240"/>
    </location>
</feature>
<sequence length="735" mass="80072">MPGRNAIPVRGQGAPHRTAHGRENASSQPWRSSLDLVWSYSRSQAYFGDNITTSPSFVERRWRGKVPEEHGDGESDATQTTSMESATEDETSADNIESSEDEGALHQARVRDRGASSLESQKLWHMLDPENDLEHADGAHHGPKGYADRTHNARAFVKRNGASGSAKHRRRPHSEFDEGLSDDQAEEDSGRSRSRSPKRLGTESPASQQLLMTNGKDRAPSRPPRDTSPYGARGRSRSRFRKQLRAAAPRLRDPYHVDERVPLLRGRSTAPTYQAPAQPQTPVMQKMAETEAAHGKSTFWQTWFNTVNVLVGVSILSMPLAFACAGWAGGFGLFVLCGCLTNYSGKVLARIMAREPHLHTYADIGSYAFGPMIRVCISFLFCFEMWMVSVALLILMSDSMTVLVYGSGESGHATANAVLKVLGFVVVLPTLFLPLKLLSPVSLVGIVSILFLLVVITTDGLVNTRAPGSLWSPSTTEWAPQWKGIPLAFGLIMAGFSSHPVIPSLYRDMRDPSQFNQMLDLAYVTTAALYLLMAVVGYLMFGTGVSDEVTRDLARTPGLPHLLTVAAVLLVTINPMTKFALALRPVTVVLEKWAGVLEGVQLKDSAPARDEEERQSFLQSMSGVQSMTAGDLDAPPAAEGGSRSLAARAKVAAIRVGMALSVLVTAMAVPSLERVMGFLGAFLTFNSCIFGPLLANLVLAREELHGAVLWRDLLILTLTFGLAVMGTLRSIFPDW</sequence>
<keyword evidence="5" id="KW-0029">Amino-acid transport</keyword>
<evidence type="ECO:0000259" key="10">
    <source>
        <dbReference type="Pfam" id="PF01490"/>
    </source>
</evidence>
<evidence type="ECO:0000313" key="12">
    <source>
        <dbReference type="Proteomes" id="UP001214603"/>
    </source>
</evidence>
<feature type="transmembrane region" description="Helical" evidence="9">
    <location>
        <begin position="442"/>
        <end position="462"/>
    </location>
</feature>
<dbReference type="Pfam" id="PF01490">
    <property type="entry name" value="Aa_trans"/>
    <property type="match status" value="1"/>
</dbReference>
<evidence type="ECO:0000256" key="5">
    <source>
        <dbReference type="ARBA" id="ARBA00022970"/>
    </source>
</evidence>
<feature type="region of interest" description="Disordered" evidence="8">
    <location>
        <begin position="49"/>
        <end position="117"/>
    </location>
</feature>
<feature type="transmembrane region" description="Helical" evidence="9">
    <location>
        <begin position="678"/>
        <end position="700"/>
    </location>
</feature>
<name>A0AAF0E333_9BASI</name>
<feature type="compositionally biased region" description="Basic and acidic residues" evidence="8">
    <location>
        <begin position="58"/>
        <end position="73"/>
    </location>
</feature>
<keyword evidence="6 9" id="KW-1133">Transmembrane helix</keyword>
<dbReference type="InterPro" id="IPR013057">
    <property type="entry name" value="AA_transpt_TM"/>
</dbReference>
<evidence type="ECO:0000313" key="11">
    <source>
        <dbReference type="EMBL" id="WFD03584.1"/>
    </source>
</evidence>
<evidence type="ECO:0000256" key="2">
    <source>
        <dbReference type="ARBA" id="ARBA00008066"/>
    </source>
</evidence>
<organism evidence="11 12">
    <name type="scientific">Malassezia obtusa</name>
    <dbReference type="NCBI Taxonomy" id="76774"/>
    <lineage>
        <taxon>Eukaryota</taxon>
        <taxon>Fungi</taxon>
        <taxon>Dikarya</taxon>
        <taxon>Basidiomycota</taxon>
        <taxon>Ustilaginomycotina</taxon>
        <taxon>Malasseziomycetes</taxon>
        <taxon>Malasseziales</taxon>
        <taxon>Malasseziaceae</taxon>
        <taxon>Malassezia</taxon>
    </lineage>
</organism>
<comment type="similarity">
    <text evidence="2">Belongs to the amino acid/polyamine transporter 2 family.</text>
</comment>
<proteinExistence type="inferred from homology"/>
<keyword evidence="12" id="KW-1185">Reference proteome</keyword>
<evidence type="ECO:0000256" key="8">
    <source>
        <dbReference type="SAM" id="MobiDB-lite"/>
    </source>
</evidence>
<dbReference type="PANTHER" id="PTHR22950">
    <property type="entry name" value="AMINO ACID TRANSPORTER"/>
    <property type="match status" value="1"/>
</dbReference>
<evidence type="ECO:0000256" key="6">
    <source>
        <dbReference type="ARBA" id="ARBA00022989"/>
    </source>
</evidence>
<gene>
    <name evidence="11" type="ORF">MOBT1_002277</name>
</gene>
<feature type="transmembrane region" description="Helical" evidence="9">
    <location>
        <begin position="320"/>
        <end position="343"/>
    </location>
</feature>
<feature type="transmembrane region" description="Helical" evidence="9">
    <location>
        <begin position="712"/>
        <end position="732"/>
    </location>
</feature>
<feature type="transmembrane region" description="Helical" evidence="9">
    <location>
        <begin position="482"/>
        <end position="506"/>
    </location>
</feature>
<protein>
    <recommendedName>
        <fullName evidence="10">Amino acid transporter transmembrane domain-containing protein</fullName>
    </recommendedName>
</protein>
<feature type="transmembrane region" description="Helical" evidence="9">
    <location>
        <begin position="518"/>
        <end position="541"/>
    </location>
</feature>
<keyword evidence="4 9" id="KW-0812">Transmembrane</keyword>